<dbReference type="Pfam" id="PF00015">
    <property type="entry name" value="MCPsignal"/>
    <property type="match status" value="1"/>
</dbReference>
<accession>A0ABM7XDR4</accession>
<dbReference type="InterPro" id="IPR051310">
    <property type="entry name" value="MCP_chemotaxis"/>
</dbReference>
<dbReference type="SUPFAM" id="SSF58104">
    <property type="entry name" value="Methyl-accepting chemotaxis protein (MCP) signaling domain"/>
    <property type="match status" value="1"/>
</dbReference>
<evidence type="ECO:0000259" key="5">
    <source>
        <dbReference type="PROSITE" id="PS50111"/>
    </source>
</evidence>
<dbReference type="Pfam" id="PF18575">
    <property type="entry name" value="HAMP_N3"/>
    <property type="match status" value="3"/>
</dbReference>
<organism evidence="7 8">
    <name type="scientific">Anaeromyxobacter paludicola</name>
    <dbReference type="NCBI Taxonomy" id="2918171"/>
    <lineage>
        <taxon>Bacteria</taxon>
        <taxon>Pseudomonadati</taxon>
        <taxon>Myxococcota</taxon>
        <taxon>Myxococcia</taxon>
        <taxon>Myxococcales</taxon>
        <taxon>Cystobacterineae</taxon>
        <taxon>Anaeromyxobacteraceae</taxon>
        <taxon>Anaeromyxobacter</taxon>
    </lineage>
</organism>
<dbReference type="CDD" id="cd17528">
    <property type="entry name" value="HAMP_III"/>
    <property type="match status" value="3"/>
</dbReference>
<evidence type="ECO:0000256" key="3">
    <source>
        <dbReference type="PROSITE-ProRule" id="PRU00284"/>
    </source>
</evidence>
<dbReference type="CDD" id="cd11386">
    <property type="entry name" value="MCP_signal"/>
    <property type="match status" value="1"/>
</dbReference>
<evidence type="ECO:0000256" key="2">
    <source>
        <dbReference type="ARBA" id="ARBA00029447"/>
    </source>
</evidence>
<evidence type="ECO:0000313" key="8">
    <source>
        <dbReference type="Proteomes" id="UP001162734"/>
    </source>
</evidence>
<dbReference type="Proteomes" id="UP001162734">
    <property type="component" value="Chromosome"/>
</dbReference>
<dbReference type="PROSITE" id="PS50111">
    <property type="entry name" value="CHEMOTAXIS_TRANSDUC_2"/>
    <property type="match status" value="1"/>
</dbReference>
<dbReference type="InterPro" id="IPR004089">
    <property type="entry name" value="MCPsignal_dom"/>
</dbReference>
<feature type="domain" description="HAMP" evidence="6">
    <location>
        <begin position="640"/>
        <end position="692"/>
    </location>
</feature>
<dbReference type="InterPro" id="IPR024478">
    <property type="entry name" value="HlyB_4HB_MCP"/>
</dbReference>
<dbReference type="InterPro" id="IPR041395">
    <property type="entry name" value="McpB_HAMP_3rd"/>
</dbReference>
<dbReference type="Pfam" id="PF12729">
    <property type="entry name" value="4HB_MCP_1"/>
    <property type="match status" value="1"/>
</dbReference>
<reference evidence="8" key="1">
    <citation type="journal article" date="2022" name="Int. J. Syst. Evol. Microbiol.">
        <title>Anaeromyxobacter oryzae sp. nov., Anaeromyxobacter diazotrophicus sp. nov. and Anaeromyxobacter paludicola sp. nov., isolated from paddy soils.</title>
        <authorList>
            <person name="Itoh H."/>
            <person name="Xu Z."/>
            <person name="Mise K."/>
            <person name="Masuda Y."/>
            <person name="Ushijima N."/>
            <person name="Hayakawa C."/>
            <person name="Shiratori Y."/>
            <person name="Senoo K."/>
        </authorList>
    </citation>
    <scope>NUCLEOTIDE SEQUENCE [LARGE SCALE GENOMIC DNA]</scope>
    <source>
        <strain evidence="8">Red630</strain>
    </source>
</reference>
<protein>
    <recommendedName>
        <fullName evidence="9">Methyl-accepting chemotaxis sensory transducer</fullName>
    </recommendedName>
</protein>
<dbReference type="Pfam" id="PF18947">
    <property type="entry name" value="HAMP_2"/>
    <property type="match status" value="2"/>
</dbReference>
<evidence type="ECO:0000256" key="1">
    <source>
        <dbReference type="ARBA" id="ARBA00022500"/>
    </source>
</evidence>
<dbReference type="RefSeq" id="WP_248342411.1">
    <property type="nucleotide sequence ID" value="NZ_AP025592.1"/>
</dbReference>
<evidence type="ECO:0000256" key="4">
    <source>
        <dbReference type="SAM" id="MobiDB-lite"/>
    </source>
</evidence>
<name>A0ABM7XDR4_9BACT</name>
<sequence>MFATLRIGQKIGLGFALAVVLAAVTAAVSYRCSSEVAFQLDDIASHKVPSIDALQVINEAQTAMAGAANGLVSRRLMDPQFRGRFYKDFEAAQKRLDAGFKDYEALPHGPKALEKWKAMAKPWAEWRAAAEQVAALAHQKDGLLSGGAAVEDPRVLELDRKSVECLLRQLAAFDPATDAINAVIDQTKADVKTREDEAMGSARAQNVTLGVSLLVSAGVLALLGVLLSRGISRILAALSGESRKLTEAVAQGDLAVRGDLSRVSFEFRPIVEGMNSTMDAFAKPIGVTEDYVTRIAQGDLPPRITDEYRGDFGAIKEALNGCIENLSALIGEMNRMSADHDRGEIDAALPAERFQGAYRKMAEGVNGMVFGHIAVKKKAMACVAEFGKGNFEAPLEKFPGKKAFINDTIEEVRRNIQAFIGEMNRMSADHDRGEIDTAIPVEKFQGDYRKMADGVNGMAFGHLALNKKAMACVAEFGKGNFAAPLEKFPGKKAFINDTVEEVRRNIQGFIAEMNRMSAEHDRGDIDVFIPAEKFQGDYRKMAEGVNGMVAGHVALNKSAMGCVAEFGKGNFEAPLEKFPGKKAFINETIEQVRSNLKALIADANGLVEKAVAGDLKYRADAQRHLGDFRKIVEGVNATLDAVLKPIQEAAAVLDQLAERNLTARVQGAYQGDHARIKDALNGTAQALDEALGQVSASVGQVSSAASQIASSSQAVASGASEQAASLEETSSSLESVASMARSSAEHAIQADALAQGAKGSAVEGAAAMEQMQGAMEKIRSSAEGTSAIIRDINEIAFQTNLLALNAAVEAARAGEAGRGFAVVAEEVRSLAMRSKDAAQKTEALIQQSVKQAAEGAQTSKHVAAKLSEIVGSIGKVTEIVAEITAAAKEQSSGIEQLNKAVSEMDKVTQQNAASSEESSSAASELSGQSEELAAMVGAFRLTGLQAHYAVAPVRRAAPARSLAAAAPRAVPPRASEPQPNVDPWKKPLAPSSIPVNPEEVIPLESEPFEKLF</sequence>
<dbReference type="InterPro" id="IPR003660">
    <property type="entry name" value="HAMP_dom"/>
</dbReference>
<dbReference type="Gene3D" id="1.20.120.1530">
    <property type="match status" value="4"/>
</dbReference>
<feature type="domain" description="Methyl-accepting transducer" evidence="5">
    <location>
        <begin position="697"/>
        <end position="926"/>
    </location>
</feature>
<dbReference type="PROSITE" id="PS50885">
    <property type="entry name" value="HAMP"/>
    <property type="match status" value="2"/>
</dbReference>
<dbReference type="Gene3D" id="1.10.287.950">
    <property type="entry name" value="Methyl-accepting chemotaxis protein"/>
    <property type="match status" value="1"/>
</dbReference>
<dbReference type="SMART" id="SM00283">
    <property type="entry name" value="MA"/>
    <property type="match status" value="1"/>
</dbReference>
<feature type="region of interest" description="Disordered" evidence="4">
    <location>
        <begin position="905"/>
        <end position="926"/>
    </location>
</feature>
<feature type="domain" description="HAMP" evidence="6">
    <location>
        <begin position="279"/>
        <end position="331"/>
    </location>
</feature>
<proteinExistence type="inferred from homology"/>
<dbReference type="CDD" id="cd17527">
    <property type="entry name" value="HAMP_II"/>
    <property type="match status" value="3"/>
</dbReference>
<feature type="compositionally biased region" description="Low complexity" evidence="4">
    <location>
        <begin position="912"/>
        <end position="926"/>
    </location>
</feature>
<feature type="region of interest" description="Disordered" evidence="4">
    <location>
        <begin position="966"/>
        <end position="1012"/>
    </location>
</feature>
<dbReference type="EMBL" id="AP025592">
    <property type="protein sequence ID" value="BDG10015.1"/>
    <property type="molecule type" value="Genomic_DNA"/>
</dbReference>
<evidence type="ECO:0000259" key="6">
    <source>
        <dbReference type="PROSITE" id="PS50885"/>
    </source>
</evidence>
<dbReference type="PANTHER" id="PTHR43531:SF11">
    <property type="entry name" value="METHYL-ACCEPTING CHEMOTAXIS PROTEIN 3"/>
    <property type="match status" value="1"/>
</dbReference>
<dbReference type="PANTHER" id="PTHR43531">
    <property type="entry name" value="PROTEIN ICFG"/>
    <property type="match status" value="1"/>
</dbReference>
<keyword evidence="1" id="KW-0145">Chemotaxis</keyword>
<dbReference type="SMART" id="SM00304">
    <property type="entry name" value="HAMP"/>
    <property type="match status" value="2"/>
</dbReference>
<evidence type="ECO:0000313" key="7">
    <source>
        <dbReference type="EMBL" id="BDG10015.1"/>
    </source>
</evidence>
<comment type="similarity">
    <text evidence="2">Belongs to the methyl-accepting chemotaxis (MCP) protein family.</text>
</comment>
<evidence type="ECO:0008006" key="9">
    <source>
        <dbReference type="Google" id="ProtNLM"/>
    </source>
</evidence>
<keyword evidence="3" id="KW-0807">Transducer</keyword>
<keyword evidence="8" id="KW-1185">Reference proteome</keyword>
<gene>
    <name evidence="7" type="ORF">AMPC_31280</name>
</gene>